<dbReference type="EMBL" id="MU273656">
    <property type="protein sequence ID" value="KAI0029783.1"/>
    <property type="molecule type" value="Genomic_DNA"/>
</dbReference>
<dbReference type="Proteomes" id="UP000814128">
    <property type="component" value="Unassembled WGS sequence"/>
</dbReference>
<protein>
    <submittedName>
        <fullName evidence="1">Permease for cytosine/purines, uracil, thiamine, allantoin-domain-containing protein</fullName>
    </submittedName>
</protein>
<sequence length="573" mass="63109">MSFRRNVSRVNELVKLHGDEAKHEQTDSWANRDLIPLPPSRRTWGWFEFFGYWTLNSLNVSVWQLPNTFLSAGLSVKQSMAVIVVSNVIITMFTSFCAWCGLTYHIGFTIQNRYSWGMRGSYIPLIQRVMLNFIWTAIQCYTGGLLTNVIITAVWPSFQDIPNHLPASANVTTQEMVGFFIFWFCSLPFLWLPPEKFRLPFLVTSIYCSLGMISLLIWSLAVAKGVGPLFTQGTNTTGSRWTIPWIMLNCINSNIGSTAAGMVNGSDFSRYGKSKSAFIIGTISCLFAVGIIVSFMGLVVTSAAQNIYGEIYWNPPDLLMRIMGNGRGSAKSRVACFFLALGFALTSGFQNVCGNAVAGGIDLAGMFPRYINIRRGAILTFLAAWIVQPWQLEAGAATFLTALSSFSVFLAPMMGIMTADFFLLRRGRIALSHLFRLEGSAYYYALGFNLRALPAWLAGWAPTVGGLNAAVHADDSAPRALYELYYVSFFIGFFISFSVFLALNVLFPPGNLDTTDDADVYGAFTASEARALGLVPAPEALDGEPELAYGEAEKVAYGSAEKAVEDPDEEIKV</sequence>
<accession>A0ACB8QDK1</accession>
<reference evidence="1" key="1">
    <citation type="submission" date="2021-02" db="EMBL/GenBank/DDBJ databases">
        <authorList>
            <consortium name="DOE Joint Genome Institute"/>
            <person name="Ahrendt S."/>
            <person name="Looney B.P."/>
            <person name="Miyauchi S."/>
            <person name="Morin E."/>
            <person name="Drula E."/>
            <person name="Courty P.E."/>
            <person name="Chicoki N."/>
            <person name="Fauchery L."/>
            <person name="Kohler A."/>
            <person name="Kuo A."/>
            <person name="Labutti K."/>
            <person name="Pangilinan J."/>
            <person name="Lipzen A."/>
            <person name="Riley R."/>
            <person name="Andreopoulos W."/>
            <person name="He G."/>
            <person name="Johnson J."/>
            <person name="Barry K.W."/>
            <person name="Grigoriev I.V."/>
            <person name="Nagy L."/>
            <person name="Hibbett D."/>
            <person name="Henrissat B."/>
            <person name="Matheny P.B."/>
            <person name="Labbe J."/>
            <person name="Martin F."/>
        </authorList>
    </citation>
    <scope>NUCLEOTIDE SEQUENCE</scope>
    <source>
        <strain evidence="1">EC-137</strain>
    </source>
</reference>
<keyword evidence="2" id="KW-1185">Reference proteome</keyword>
<gene>
    <name evidence="1" type="ORF">K488DRAFT_55617</name>
</gene>
<organism evidence="1 2">
    <name type="scientific">Vararia minispora EC-137</name>
    <dbReference type="NCBI Taxonomy" id="1314806"/>
    <lineage>
        <taxon>Eukaryota</taxon>
        <taxon>Fungi</taxon>
        <taxon>Dikarya</taxon>
        <taxon>Basidiomycota</taxon>
        <taxon>Agaricomycotina</taxon>
        <taxon>Agaricomycetes</taxon>
        <taxon>Russulales</taxon>
        <taxon>Lachnocladiaceae</taxon>
        <taxon>Vararia</taxon>
    </lineage>
</organism>
<proteinExistence type="predicted"/>
<evidence type="ECO:0000313" key="2">
    <source>
        <dbReference type="Proteomes" id="UP000814128"/>
    </source>
</evidence>
<evidence type="ECO:0000313" key="1">
    <source>
        <dbReference type="EMBL" id="KAI0029783.1"/>
    </source>
</evidence>
<name>A0ACB8QDK1_9AGAM</name>
<reference evidence="1" key="2">
    <citation type="journal article" date="2022" name="New Phytol.">
        <title>Evolutionary transition to the ectomycorrhizal habit in the genomes of a hyperdiverse lineage of mushroom-forming fungi.</title>
        <authorList>
            <person name="Looney B."/>
            <person name="Miyauchi S."/>
            <person name="Morin E."/>
            <person name="Drula E."/>
            <person name="Courty P.E."/>
            <person name="Kohler A."/>
            <person name="Kuo A."/>
            <person name="LaButti K."/>
            <person name="Pangilinan J."/>
            <person name="Lipzen A."/>
            <person name="Riley R."/>
            <person name="Andreopoulos W."/>
            <person name="He G."/>
            <person name="Johnson J."/>
            <person name="Nolan M."/>
            <person name="Tritt A."/>
            <person name="Barry K.W."/>
            <person name="Grigoriev I.V."/>
            <person name="Nagy L.G."/>
            <person name="Hibbett D."/>
            <person name="Henrissat B."/>
            <person name="Matheny P.B."/>
            <person name="Labbe J."/>
            <person name="Martin F.M."/>
        </authorList>
    </citation>
    <scope>NUCLEOTIDE SEQUENCE</scope>
    <source>
        <strain evidence="1">EC-137</strain>
    </source>
</reference>
<comment type="caution">
    <text evidence="1">The sequence shown here is derived from an EMBL/GenBank/DDBJ whole genome shotgun (WGS) entry which is preliminary data.</text>
</comment>